<dbReference type="Proteomes" id="UP001595548">
    <property type="component" value="Unassembled WGS sequence"/>
</dbReference>
<reference evidence="3" key="1">
    <citation type="journal article" date="2019" name="Int. J. Syst. Evol. Microbiol.">
        <title>The Global Catalogue of Microorganisms (GCM) 10K type strain sequencing project: providing services to taxonomists for standard genome sequencing and annotation.</title>
        <authorList>
            <consortium name="The Broad Institute Genomics Platform"/>
            <consortium name="The Broad Institute Genome Sequencing Center for Infectious Disease"/>
            <person name="Wu L."/>
            <person name="Ma J."/>
        </authorList>
    </citation>
    <scope>NUCLEOTIDE SEQUENCE [LARGE SCALE GENOMIC DNA]</scope>
    <source>
        <strain evidence="3">KCTC 52141</strain>
    </source>
</reference>
<dbReference type="RefSeq" id="WP_382416287.1">
    <property type="nucleotide sequence ID" value="NZ_AP031500.1"/>
</dbReference>
<comment type="caution">
    <text evidence="2">The sequence shown here is derived from an EMBL/GenBank/DDBJ whole genome shotgun (WGS) entry which is preliminary data.</text>
</comment>
<sequence length="58" mass="6327">MTLIVRVLLAVFCLFAAVACYVFGAPAGGAIFLLIGLLLEGLFWFGLLGHWRQQSSVR</sequence>
<evidence type="ECO:0000313" key="2">
    <source>
        <dbReference type="EMBL" id="MFC3155530.1"/>
    </source>
</evidence>
<dbReference type="PROSITE" id="PS51257">
    <property type="entry name" value="PROKAR_LIPOPROTEIN"/>
    <property type="match status" value="1"/>
</dbReference>
<name>A0ABV7HSJ2_9GAMM</name>
<protein>
    <submittedName>
        <fullName evidence="2">Uncharacterized protein</fullName>
    </submittedName>
</protein>
<dbReference type="EMBL" id="JBHRTL010000006">
    <property type="protein sequence ID" value="MFC3155530.1"/>
    <property type="molecule type" value="Genomic_DNA"/>
</dbReference>
<proteinExistence type="predicted"/>
<keyword evidence="3" id="KW-1185">Reference proteome</keyword>
<keyword evidence="1" id="KW-0472">Membrane</keyword>
<gene>
    <name evidence="2" type="ORF">ACFOEB_10000</name>
</gene>
<accession>A0ABV7HSJ2</accession>
<keyword evidence="1" id="KW-1133">Transmembrane helix</keyword>
<keyword evidence="1" id="KW-0812">Transmembrane</keyword>
<organism evidence="2 3">
    <name type="scientific">Gilvimarinus japonicus</name>
    <dbReference type="NCBI Taxonomy" id="1796469"/>
    <lineage>
        <taxon>Bacteria</taxon>
        <taxon>Pseudomonadati</taxon>
        <taxon>Pseudomonadota</taxon>
        <taxon>Gammaproteobacteria</taxon>
        <taxon>Cellvibrionales</taxon>
        <taxon>Cellvibrionaceae</taxon>
        <taxon>Gilvimarinus</taxon>
    </lineage>
</organism>
<evidence type="ECO:0000313" key="3">
    <source>
        <dbReference type="Proteomes" id="UP001595548"/>
    </source>
</evidence>
<feature type="transmembrane region" description="Helical" evidence="1">
    <location>
        <begin position="30"/>
        <end position="51"/>
    </location>
</feature>
<evidence type="ECO:0000256" key="1">
    <source>
        <dbReference type="SAM" id="Phobius"/>
    </source>
</evidence>